<feature type="region of interest" description="Disordered" evidence="3">
    <location>
        <begin position="533"/>
        <end position="552"/>
    </location>
</feature>
<feature type="compositionally biased region" description="Polar residues" evidence="3">
    <location>
        <begin position="660"/>
        <end position="672"/>
    </location>
</feature>
<dbReference type="Pfam" id="PF12799">
    <property type="entry name" value="LRR_4"/>
    <property type="match status" value="2"/>
</dbReference>
<feature type="region of interest" description="Disordered" evidence="3">
    <location>
        <begin position="1385"/>
        <end position="1456"/>
    </location>
</feature>
<dbReference type="InterPro" id="IPR001611">
    <property type="entry name" value="Leu-rich_rpt"/>
</dbReference>
<feature type="region of interest" description="Disordered" evidence="3">
    <location>
        <begin position="82"/>
        <end position="109"/>
    </location>
</feature>
<evidence type="ECO:0000313" key="4">
    <source>
        <dbReference type="EMBL" id="KAJ8024025.1"/>
    </source>
</evidence>
<feature type="region of interest" description="Disordered" evidence="3">
    <location>
        <begin position="436"/>
        <end position="464"/>
    </location>
</feature>
<reference evidence="4" key="1">
    <citation type="submission" date="2021-10" db="EMBL/GenBank/DDBJ databases">
        <title>Tropical sea cucumber genome reveals ecological adaptation and Cuvierian tubules defense mechanism.</title>
        <authorList>
            <person name="Chen T."/>
        </authorList>
    </citation>
    <scope>NUCLEOTIDE SEQUENCE</scope>
    <source>
        <strain evidence="4">Nanhai2018</strain>
        <tissue evidence="4">Muscle</tissue>
    </source>
</reference>
<dbReference type="Gene3D" id="3.80.10.10">
    <property type="entry name" value="Ribonuclease Inhibitor"/>
    <property type="match status" value="2"/>
</dbReference>
<feature type="region of interest" description="Disordered" evidence="3">
    <location>
        <begin position="1"/>
        <end position="52"/>
    </location>
</feature>
<dbReference type="SMART" id="SM00015">
    <property type="entry name" value="IQ"/>
    <property type="match status" value="3"/>
</dbReference>
<dbReference type="InterPro" id="IPR003591">
    <property type="entry name" value="Leu-rich_rpt_typical-subtyp"/>
</dbReference>
<feature type="compositionally biased region" description="Acidic residues" evidence="3">
    <location>
        <begin position="25"/>
        <end position="34"/>
    </location>
</feature>
<dbReference type="InterPro" id="IPR032675">
    <property type="entry name" value="LRR_dom_sf"/>
</dbReference>
<feature type="compositionally biased region" description="Basic and acidic residues" evidence="3">
    <location>
        <begin position="1069"/>
        <end position="1087"/>
    </location>
</feature>
<name>A0A9Q0YK43_HOLLE</name>
<dbReference type="PANTHER" id="PTHR46652:SF7">
    <property type="entry name" value="LEUCINE-RICH REPEAT AND IQ DOMAIN-CONTAINING PROTEIN 1"/>
    <property type="match status" value="1"/>
</dbReference>
<gene>
    <name evidence="4" type="ORF">HOLleu_36631</name>
</gene>
<evidence type="ECO:0000313" key="5">
    <source>
        <dbReference type="Proteomes" id="UP001152320"/>
    </source>
</evidence>
<feature type="region of interest" description="Disordered" evidence="3">
    <location>
        <begin position="1468"/>
        <end position="1543"/>
    </location>
</feature>
<feature type="compositionally biased region" description="Basic and acidic residues" evidence="3">
    <location>
        <begin position="1397"/>
        <end position="1416"/>
    </location>
</feature>
<dbReference type="InterPro" id="IPR050836">
    <property type="entry name" value="SDS22/Internalin_LRR"/>
</dbReference>
<feature type="region of interest" description="Disordered" evidence="3">
    <location>
        <begin position="578"/>
        <end position="635"/>
    </location>
</feature>
<evidence type="ECO:0000256" key="1">
    <source>
        <dbReference type="ARBA" id="ARBA00022614"/>
    </source>
</evidence>
<keyword evidence="5" id="KW-1185">Reference proteome</keyword>
<dbReference type="PANTHER" id="PTHR46652">
    <property type="entry name" value="LEUCINE-RICH REPEAT AND IQ DOMAIN-CONTAINING PROTEIN 1-RELATED"/>
    <property type="match status" value="1"/>
</dbReference>
<dbReference type="GO" id="GO:0009966">
    <property type="term" value="P:regulation of signal transduction"/>
    <property type="evidence" value="ECO:0007669"/>
    <property type="project" value="UniProtKB-ARBA"/>
</dbReference>
<dbReference type="SMART" id="SM00369">
    <property type="entry name" value="LRR_TYP"/>
    <property type="match status" value="4"/>
</dbReference>
<feature type="compositionally biased region" description="Basic and acidic residues" evidence="3">
    <location>
        <begin position="160"/>
        <end position="189"/>
    </location>
</feature>
<evidence type="ECO:0000256" key="3">
    <source>
        <dbReference type="SAM" id="MobiDB-lite"/>
    </source>
</evidence>
<feature type="region of interest" description="Disordered" evidence="3">
    <location>
        <begin position="648"/>
        <end position="687"/>
    </location>
</feature>
<dbReference type="OrthoDB" id="266138at2759"/>
<dbReference type="Pfam" id="PF00612">
    <property type="entry name" value="IQ"/>
    <property type="match status" value="3"/>
</dbReference>
<feature type="compositionally biased region" description="Low complexity" evidence="3">
    <location>
        <begin position="1342"/>
        <end position="1357"/>
    </location>
</feature>
<feature type="compositionally biased region" description="Polar residues" evidence="3">
    <location>
        <begin position="1468"/>
        <end position="1480"/>
    </location>
</feature>
<evidence type="ECO:0000256" key="2">
    <source>
        <dbReference type="ARBA" id="ARBA00022737"/>
    </source>
</evidence>
<sequence length="1543" mass="177163">MSDYNQHDEDTEIEAEIQRELDALNLEDDEEESDNQAGSEEYQHDEDTDTDVIQELAEEDEEDSKPLPIDGPGVKVLALEGPLFEEQNEDSIDGPLPALEGPPTDEDGQLEGKEVVVAGEKGLQVYTEPVQQFEGAARKKVKEFEDRYETQLQEYRKDYEESQRLRVRREKQSEEDRARRRRENDEEQRQLAQERMMYQSQIQEKLDELDKNTKESLENYQNEIKKLEARTSKERKEFEEQFLQHQQQIAEKRCMAATKIQAVFRSYRARKPFLKKMRIIKEEVRKKMIDKRQMEIAAQKKQEEQKKRKEKEEKKRKEEEMRRKMEEERRKQEEDEKLKRERLEKERLEKERREREVMEMRRAEEERKEKEQREMEEKANEILAKIMKEKQSNNLEENDSHTVGDGSLVQPAVKVNIINSQDMNIHYANEGSQIKDVDKSVLDDEVKSGNVEEEREEGEIHGEISMEKKALEEVRVKMQNDYLGEEIVGEEDGRKGRENLLESQTTDTEHRQFVGKDSRDGIVNLELTIGDQWKGEEVEDDQTKFVDTGGSGKVEDASAIENLSLNVNVKNGKVVGESAQMKEKTKVKPGVRKELQKDENFPKSPGAENDVQFKNSNSETKMDQESSRSNKLFELNAKTTKVTEVEEKDVKGTFDGGNSEKVTNMEDSTNSKILYEQDETEREKSLKCEDEEAKRECENKDAMVTSTYAPAKHDVGHGSDSSCGGSKESLNEEYQRARLEWMKKSIPFSKKLIQAKDHLREQEKKKRRYLRRPSAVKKMTEISEEQLLTASPMVNTLAEGNQLASVSCRDRTMLTFLDLSNNNLSTIQGLEGCTSLKWLNLSHNRITRLSSESKNILKKEGNTVPDFSNHVLLTELFLDNNSLVAMETMELSWLPRLHCLSLSQNSLQTVPVLMYAPLLKKLDIRNNYITDISSLSDGLSCLPSLERLHIDGNPVTEESDCRAEIFKLVPSLQYLEDGAVPSSDSQRPHSRFEEMCLSQITAEDALKRRHSELIQSLERDDKYLENVASTWSAYLDFWLKMVIDHRYMHEYGDLSIVTCEVKDLCRMIPEPDSKRRGTSSEEKEKYPVKKGNVDGIMSHLKDTNKNTTHLKTGGKSAMKQLESGQSLKKNGSESRVDGTNKNSLPPSLPKAIDVKNEVYSSDKSWQNEAATRIQALWRGFEVRRDLELHSKQYLAAVLIQSIWRGHRVRQRYLKARAALQNQKSEEQEEEEFDFNEDLDLEFLEFSEENLEKGWLPSEIPEVPSSHPVLPPKHNSKSSPLQERPVSSISTSMSPSPEKFAPHPPKQAWRGTNSPLAPIGNHVSVPKDKTILHGKPPLPPVTPSSSRTESEVSSTARTVRSKKEQELSEEWGFKDNITAELMMKRAKKMNQSRKKKNLAKEEAAEQKTKEIHQRTYEWVHSQTAYPDDESILVDSNQSFRSRHSSSEPSLPRMSPDVLQGRVHLTASPTIDLQSVDGSSINGVAVRGRSNSFSSPDGERLPPIKTNSAPTSHIRQRQAAKVPPSHEGAYNTRQAWGRSPKGKRR</sequence>
<dbReference type="Proteomes" id="UP001152320">
    <property type="component" value="Chromosome 19"/>
</dbReference>
<feature type="compositionally biased region" description="Basic residues" evidence="3">
    <location>
        <begin position="1385"/>
        <end position="1396"/>
    </location>
</feature>
<dbReference type="PROSITE" id="PS50096">
    <property type="entry name" value="IQ"/>
    <property type="match status" value="3"/>
</dbReference>
<feature type="compositionally biased region" description="Basic and acidic residues" evidence="3">
    <location>
        <begin position="580"/>
        <end position="601"/>
    </location>
</feature>
<feature type="compositionally biased region" description="Basic and acidic residues" evidence="3">
    <location>
        <begin position="533"/>
        <end position="544"/>
    </location>
</feature>
<dbReference type="InterPro" id="IPR025875">
    <property type="entry name" value="Leu-rich_rpt_4"/>
</dbReference>
<dbReference type="Gene3D" id="1.20.5.190">
    <property type="match status" value="1"/>
</dbReference>
<feature type="region of interest" description="Disordered" evidence="3">
    <location>
        <begin position="1069"/>
        <end position="1149"/>
    </location>
</feature>
<feature type="compositionally biased region" description="Acidic residues" evidence="3">
    <location>
        <begin position="43"/>
        <end position="52"/>
    </location>
</feature>
<dbReference type="InterPro" id="IPR027417">
    <property type="entry name" value="P-loop_NTPase"/>
</dbReference>
<keyword evidence="1" id="KW-0433">Leucine-rich repeat</keyword>
<dbReference type="CDD" id="cd23767">
    <property type="entry name" value="IQCD"/>
    <property type="match status" value="3"/>
</dbReference>
<feature type="compositionally biased region" description="Low complexity" evidence="3">
    <location>
        <begin position="1284"/>
        <end position="1296"/>
    </location>
</feature>
<dbReference type="SUPFAM" id="SSF52058">
    <property type="entry name" value="L domain-like"/>
    <property type="match status" value="1"/>
</dbReference>
<dbReference type="InterPro" id="IPR000048">
    <property type="entry name" value="IQ_motif_EF-hand-BS"/>
</dbReference>
<proteinExistence type="predicted"/>
<feature type="region of interest" description="Disordered" evidence="3">
    <location>
        <begin position="1257"/>
        <end position="1367"/>
    </location>
</feature>
<accession>A0A9Q0YK43</accession>
<keyword evidence="2" id="KW-0677">Repeat</keyword>
<dbReference type="PROSITE" id="PS51450">
    <property type="entry name" value="LRR"/>
    <property type="match status" value="3"/>
</dbReference>
<feature type="region of interest" description="Disordered" evidence="3">
    <location>
        <begin position="291"/>
        <end position="376"/>
    </location>
</feature>
<protein>
    <submittedName>
        <fullName evidence="4">Leucine-rich repeat and IQ domain-containing protein 1</fullName>
    </submittedName>
</protein>
<feature type="region of interest" description="Disordered" evidence="3">
    <location>
        <begin position="160"/>
        <end position="196"/>
    </location>
</feature>
<comment type="caution">
    <text evidence="4">The sequence shown here is derived from an EMBL/GenBank/DDBJ whole genome shotgun (WGS) entry which is preliminary data.</text>
</comment>
<dbReference type="SUPFAM" id="SSF52540">
    <property type="entry name" value="P-loop containing nucleoside triphosphate hydrolases"/>
    <property type="match status" value="1"/>
</dbReference>
<organism evidence="4 5">
    <name type="scientific">Holothuria leucospilota</name>
    <name type="common">Black long sea cucumber</name>
    <name type="synonym">Mertensiothuria leucospilota</name>
    <dbReference type="NCBI Taxonomy" id="206669"/>
    <lineage>
        <taxon>Eukaryota</taxon>
        <taxon>Metazoa</taxon>
        <taxon>Echinodermata</taxon>
        <taxon>Eleutherozoa</taxon>
        <taxon>Echinozoa</taxon>
        <taxon>Holothuroidea</taxon>
        <taxon>Aspidochirotacea</taxon>
        <taxon>Aspidochirotida</taxon>
        <taxon>Holothuriidae</taxon>
        <taxon>Holothuria</taxon>
    </lineage>
</organism>
<dbReference type="EMBL" id="JAIZAY010000019">
    <property type="protein sequence ID" value="KAJ8024025.1"/>
    <property type="molecule type" value="Genomic_DNA"/>
</dbReference>